<sequence length="1388" mass="147140">SSPCVPQGAEAPAHTRVAGGGAPAENPSKRGATAGLVCGSVAATSRRPPVQPQSDRPLQSPSAGPTRRGITRHSLSCCEETSATDTLTDYFALMPMSSARDKATDRLSLRLLLEMEEREAAQRREVLRAAERLSNLNPAEPPPATLNHLLFLRRAARGDRSNNRLRRTNKRMPAVFRRLFAVQPKSEPHPHLSPRSLSLSPPQGFCFSNFAPKGESNQNTGGPETQNSADSSFPPPASEDALAEGEEEEEEEAEEEENTEPPPRPREADSAQHPASTSPEKPTQQWGQVASASSAEETLPPPPRAQHHSSGPTHTSSDSATKICPRVPGPLLLPRRAPQLGPRERAMTYAYGYREGGQQPLAWSVRDPSPTPPKASIDARKGDARKAACSSSSLGFSVRTPAPRPSEEARQVREEIKRAAERERNACRQIQQAQQQRRGRSQLKGGTGKKKKSSKVEGAVESPAKRKEGLSGATEEGQAVVRTAPSRKRTFRPPPRTSGKAKQQNEALTRPPADPVPVLVPSPGKDGDGLGAEGDGRSELPPQTAQNSEWTDASASVPRGETEEAVSSWLSPSSGIRSSLREVLMKEDARHCRIQEMQKRGNKGGRQRAHDHPRRESLEGDDDVPRDTLGPEFWNALSGVSCGRALAAFFGSVEKAAQRRGPLWTQRDFVPRMRALLLLSGGTPGGHRDTGALARRLFLDIQWRLQLAREGEKGCVPSSSAAGEAGRQSGVGEYRANGTIDGRELALVLTLLCGDCRGDKGDVLFELLSSPSGCGKESKGKVGPGGRGQKGGPLSFSSPRSSSRTARGGGGGERGDENEGVDHAQLHLFLRTVFAFVLPLSVPHGQTVRRGGPRQAAEEIGEHADATVATHTSHLAALLTASILHIEGKKRQQMLRERGEREASGDLSALSRTLFKAWCFSPIEMTRQGEQPPNTPLLSPGGGRLCSGGHLRGVSLREEDGTLGCMPEDCPPASFSIDRRSSEETPCEEQARRAAADPHSSKTLRSVASASSSSRPSVDEEGRGRGGAGREEGTFSASLFLPGVPPGSSGQDIEGKEEEREVHGIVKTEAACGENPFITLESDVQPDSFEMLESSPQTERRLCGGENEGETGAGIGIGVPPSSEGTVVILAPPFDDPNNSNLRSLPSVRASARSARQPSHAPDTARQASNAPDSIHLRTQTSCSSATSRGDIESGREEARQKAPSGTASASISMSTDREQSQAQCSVRQSNSSSSSSSSQAASVSQKSVPILPQAYLSPGGPPPLPQPFFEDPSFHRVFKASVNGDGRTETPLLSGTLSAENAKAVSVGWPSYHVPLPSSSITVPLGASLAFSGAFALSSGPLGRSSSSSNNNRGASKIDGGDSVCQTAAAPSGAPVRVRAGASFVGV</sequence>
<feature type="region of interest" description="Disordered" evidence="1">
    <location>
        <begin position="596"/>
        <end position="626"/>
    </location>
</feature>
<feature type="compositionally biased region" description="Basic and acidic residues" evidence="1">
    <location>
        <begin position="1053"/>
        <end position="1062"/>
    </location>
</feature>
<feature type="compositionally biased region" description="Low complexity" evidence="1">
    <location>
        <begin position="193"/>
        <end position="202"/>
    </location>
</feature>
<feature type="compositionally biased region" description="Basic and acidic residues" evidence="1">
    <location>
        <begin position="405"/>
        <end position="426"/>
    </location>
</feature>
<feature type="region of interest" description="Disordered" evidence="1">
    <location>
        <begin position="772"/>
        <end position="819"/>
    </location>
</feature>
<dbReference type="VEuPathDB" id="CryptoDB:Cvel_28980"/>
<feature type="compositionally biased region" description="Basic and acidic residues" evidence="1">
    <location>
        <begin position="608"/>
        <end position="626"/>
    </location>
</feature>
<feature type="compositionally biased region" description="Basic and acidic residues" evidence="1">
    <location>
        <begin position="1017"/>
        <end position="1033"/>
    </location>
</feature>
<reference evidence="2" key="1">
    <citation type="submission" date="2014-11" db="EMBL/GenBank/DDBJ databases">
        <authorList>
            <person name="Otto D Thomas"/>
            <person name="Naeem Raeece"/>
        </authorList>
    </citation>
    <scope>NUCLEOTIDE SEQUENCE</scope>
</reference>
<feature type="compositionally biased region" description="Polar residues" evidence="1">
    <location>
        <begin position="273"/>
        <end position="296"/>
    </location>
</feature>
<feature type="region of interest" description="Disordered" evidence="1">
    <location>
        <begin position="1131"/>
        <end position="1245"/>
    </location>
</feature>
<feature type="compositionally biased region" description="Gly residues" evidence="1">
    <location>
        <begin position="782"/>
        <end position="791"/>
    </location>
</feature>
<feature type="compositionally biased region" description="Low complexity" evidence="1">
    <location>
        <begin position="792"/>
        <end position="806"/>
    </location>
</feature>
<gene>
    <name evidence="2" type="ORF">Cvel_28980</name>
</gene>
<evidence type="ECO:0000313" key="2">
    <source>
        <dbReference type="EMBL" id="CEM45210.1"/>
    </source>
</evidence>
<feature type="region of interest" description="Disordered" evidence="1">
    <location>
        <begin position="357"/>
        <end position="572"/>
    </location>
</feature>
<feature type="compositionally biased region" description="Polar residues" evidence="1">
    <location>
        <begin position="52"/>
        <end position="63"/>
    </location>
</feature>
<feature type="non-terminal residue" evidence="2">
    <location>
        <position position="1"/>
    </location>
</feature>
<feature type="compositionally biased region" description="Polar residues" evidence="1">
    <location>
        <begin position="541"/>
        <end position="554"/>
    </location>
</feature>
<feature type="compositionally biased region" description="Basic and acidic residues" evidence="1">
    <location>
        <begin position="977"/>
        <end position="1000"/>
    </location>
</feature>
<feature type="region of interest" description="Disordered" evidence="1">
    <location>
        <begin position="1342"/>
        <end position="1363"/>
    </location>
</feature>
<dbReference type="EMBL" id="CDMZ01003131">
    <property type="protein sequence ID" value="CEM45210.1"/>
    <property type="molecule type" value="Genomic_DNA"/>
</dbReference>
<feature type="compositionally biased region" description="Basic and acidic residues" evidence="1">
    <location>
        <begin position="377"/>
        <end position="386"/>
    </location>
</feature>
<feature type="region of interest" description="Disordered" evidence="1">
    <location>
        <begin position="973"/>
        <end position="1062"/>
    </location>
</feature>
<feature type="compositionally biased region" description="Low complexity" evidence="1">
    <location>
        <begin position="1223"/>
        <end position="1245"/>
    </location>
</feature>
<feature type="compositionally biased region" description="Polar residues" evidence="1">
    <location>
        <begin position="1204"/>
        <end position="1215"/>
    </location>
</feature>
<evidence type="ECO:0000256" key="1">
    <source>
        <dbReference type="SAM" id="MobiDB-lite"/>
    </source>
</evidence>
<feature type="compositionally biased region" description="Acidic residues" evidence="1">
    <location>
        <begin position="241"/>
        <end position="259"/>
    </location>
</feature>
<feature type="compositionally biased region" description="Polar residues" evidence="1">
    <location>
        <begin position="308"/>
        <end position="320"/>
    </location>
</feature>
<feature type="compositionally biased region" description="Basic and acidic residues" evidence="1">
    <location>
        <begin position="1190"/>
        <end position="1201"/>
    </location>
</feature>
<feature type="compositionally biased region" description="Low complexity" evidence="1">
    <location>
        <begin position="1342"/>
        <end position="1356"/>
    </location>
</feature>
<feature type="compositionally biased region" description="Polar residues" evidence="1">
    <location>
        <begin position="215"/>
        <end position="231"/>
    </location>
</feature>
<protein>
    <submittedName>
        <fullName evidence="2">Uncharacterized protein</fullName>
    </submittedName>
</protein>
<feature type="compositionally biased region" description="Polar residues" evidence="1">
    <location>
        <begin position="1166"/>
        <end position="1188"/>
    </location>
</feature>
<name>A0A0G4HM59_9ALVE</name>
<feature type="region of interest" description="Disordered" evidence="1">
    <location>
        <begin position="185"/>
        <end position="343"/>
    </location>
</feature>
<feature type="compositionally biased region" description="Basic residues" evidence="1">
    <location>
        <begin position="437"/>
        <end position="453"/>
    </location>
</feature>
<organism evidence="2">
    <name type="scientific">Chromera velia CCMP2878</name>
    <dbReference type="NCBI Taxonomy" id="1169474"/>
    <lineage>
        <taxon>Eukaryota</taxon>
        <taxon>Sar</taxon>
        <taxon>Alveolata</taxon>
        <taxon>Colpodellida</taxon>
        <taxon>Chromeraceae</taxon>
        <taxon>Chromera</taxon>
    </lineage>
</organism>
<feature type="region of interest" description="Disordered" evidence="1">
    <location>
        <begin position="1"/>
        <end position="74"/>
    </location>
</feature>
<feature type="compositionally biased region" description="Low complexity" evidence="1">
    <location>
        <begin position="325"/>
        <end position="341"/>
    </location>
</feature>
<accession>A0A0G4HM59</accession>
<feature type="compositionally biased region" description="Low complexity" evidence="1">
    <location>
        <begin position="1001"/>
        <end position="1016"/>
    </location>
</feature>
<proteinExistence type="predicted"/>